<keyword evidence="2" id="KW-0677">Repeat</keyword>
<evidence type="ECO:0000313" key="5">
    <source>
        <dbReference type="Proteomes" id="UP000000310"/>
    </source>
</evidence>
<dbReference type="HOGENOM" id="CLU_051638_7_1_10"/>
<dbReference type="RefSeq" id="WP_013633359.1">
    <property type="nucleotide sequence ID" value="NC_015177.1"/>
</dbReference>
<dbReference type="EMBL" id="CP002545">
    <property type="protein sequence ID" value="ADY52873.1"/>
    <property type="molecule type" value="Genomic_DNA"/>
</dbReference>
<protein>
    <submittedName>
        <fullName evidence="4">Galactoside acetyltransferase (LacA)</fullName>
    </submittedName>
</protein>
<evidence type="ECO:0000313" key="4">
    <source>
        <dbReference type="EMBL" id="ADY52873.1"/>
    </source>
</evidence>
<dbReference type="eggNOG" id="COG0110">
    <property type="taxonomic scope" value="Bacteria"/>
</dbReference>
<name>F0SD87_PSESL</name>
<dbReference type="CDD" id="cd04647">
    <property type="entry name" value="LbH_MAT_like"/>
    <property type="match status" value="1"/>
</dbReference>
<keyword evidence="3" id="KW-0012">Acyltransferase</keyword>
<proteinExistence type="predicted"/>
<dbReference type="STRING" id="762903.Pedsa_2325"/>
<sequence>MKKLRSIFFKAIFKIRHNNALAFIYLKVLKLYGLDSKSTIPCSTKFTWPHKVKIGKNTYLEHDIFFKHDGPYTSGNSILIGNNVFIGNHCEFNIAASILIEDNVLIASGCKFIDHDHGIESNQLIRTQRGLNKPITIEQDVWIGCNSVILKGVKIGHGTIIGAGSIVTKSIPSNEIWAGVPAKLIKKR</sequence>
<dbReference type="PANTHER" id="PTHR23416">
    <property type="entry name" value="SIALIC ACID SYNTHASE-RELATED"/>
    <property type="match status" value="1"/>
</dbReference>
<dbReference type="Proteomes" id="UP000000310">
    <property type="component" value="Chromosome"/>
</dbReference>
<dbReference type="InterPro" id="IPR018357">
    <property type="entry name" value="Hexapep_transf_CS"/>
</dbReference>
<evidence type="ECO:0000256" key="3">
    <source>
        <dbReference type="ARBA" id="ARBA00023315"/>
    </source>
</evidence>
<organism evidence="4 5">
    <name type="scientific">Pseudopedobacter saltans (strain ATCC 51119 / DSM 12145 / JCM 21818 / CCUG 39354 / LMG 10337 / NBRC 100064 / NCIMB 13643)</name>
    <name type="common">Pedobacter saltans</name>
    <dbReference type="NCBI Taxonomy" id="762903"/>
    <lineage>
        <taxon>Bacteria</taxon>
        <taxon>Pseudomonadati</taxon>
        <taxon>Bacteroidota</taxon>
        <taxon>Sphingobacteriia</taxon>
        <taxon>Sphingobacteriales</taxon>
        <taxon>Sphingobacteriaceae</taxon>
        <taxon>Pseudopedobacter</taxon>
    </lineage>
</organism>
<accession>F0SD87</accession>
<dbReference type="InterPro" id="IPR001451">
    <property type="entry name" value="Hexapep"/>
</dbReference>
<gene>
    <name evidence="4" type="ordered locus">Pedsa_2325</name>
</gene>
<keyword evidence="5" id="KW-1185">Reference proteome</keyword>
<dbReference type="Pfam" id="PF14602">
    <property type="entry name" value="Hexapep_2"/>
    <property type="match status" value="1"/>
</dbReference>
<dbReference type="InterPro" id="IPR051159">
    <property type="entry name" value="Hexapeptide_acetyltransf"/>
</dbReference>
<evidence type="ECO:0000256" key="2">
    <source>
        <dbReference type="ARBA" id="ARBA00022737"/>
    </source>
</evidence>
<dbReference type="InterPro" id="IPR011004">
    <property type="entry name" value="Trimer_LpxA-like_sf"/>
</dbReference>
<dbReference type="PROSITE" id="PS00101">
    <property type="entry name" value="HEXAPEP_TRANSFERASES"/>
    <property type="match status" value="1"/>
</dbReference>
<dbReference type="GO" id="GO:0016746">
    <property type="term" value="F:acyltransferase activity"/>
    <property type="evidence" value="ECO:0007669"/>
    <property type="project" value="UniProtKB-KW"/>
</dbReference>
<evidence type="ECO:0000256" key="1">
    <source>
        <dbReference type="ARBA" id="ARBA00022679"/>
    </source>
</evidence>
<dbReference type="Pfam" id="PF00132">
    <property type="entry name" value="Hexapep"/>
    <property type="match status" value="1"/>
</dbReference>
<dbReference type="SUPFAM" id="SSF51161">
    <property type="entry name" value="Trimeric LpxA-like enzymes"/>
    <property type="match status" value="2"/>
</dbReference>
<reference evidence="5" key="2">
    <citation type="submission" date="2011-02" db="EMBL/GenBank/DDBJ databases">
        <title>The complete genome of Pedobacter saltans DSM 12145.</title>
        <authorList>
            <consortium name="US DOE Joint Genome Institute (JGI-PGF)"/>
            <person name="Lucas S."/>
            <person name="Copeland A."/>
            <person name="Lapidus A."/>
            <person name="Bruce D."/>
            <person name="Goodwin L."/>
            <person name="Pitluck S."/>
            <person name="Kyrpides N."/>
            <person name="Mavromatis K."/>
            <person name="Pagani I."/>
            <person name="Ivanova N."/>
            <person name="Ovchinnikova G."/>
            <person name="Lu M."/>
            <person name="Detter J.C."/>
            <person name="Han C."/>
            <person name="Land M."/>
            <person name="Hauser L."/>
            <person name="Markowitz V."/>
            <person name="Cheng J.-F."/>
            <person name="Hugenholtz P."/>
            <person name="Woyke T."/>
            <person name="Wu D."/>
            <person name="Tindall B."/>
            <person name="Pomrenke H.G."/>
            <person name="Brambilla E."/>
            <person name="Klenk H.-P."/>
            <person name="Eisen J.A."/>
        </authorList>
    </citation>
    <scope>NUCLEOTIDE SEQUENCE [LARGE SCALE GENOMIC DNA]</scope>
    <source>
        <strain evidence="5">ATCC 51119 / DSM 12145 / JCM 21818 / LMG 10337 / NBRC 100064 / NCIMB 13643</strain>
    </source>
</reference>
<keyword evidence="1" id="KW-0808">Transferase</keyword>
<dbReference type="Gene3D" id="2.160.10.10">
    <property type="entry name" value="Hexapeptide repeat proteins"/>
    <property type="match status" value="1"/>
</dbReference>
<dbReference type="AlphaFoldDB" id="F0SD87"/>
<dbReference type="OrthoDB" id="9801697at2"/>
<dbReference type="KEGG" id="psn:Pedsa_2325"/>
<reference evidence="4 5" key="1">
    <citation type="journal article" date="2011" name="Stand. Genomic Sci.">
        <title>Complete genome sequence of the gliding, heparinolytic Pedobacter saltans type strain (113).</title>
        <authorList>
            <person name="Liolios K."/>
            <person name="Sikorski J."/>
            <person name="Lu M."/>
            <person name="Nolan M."/>
            <person name="Lapidus A."/>
            <person name="Lucas S."/>
            <person name="Hammon N."/>
            <person name="Deshpande S."/>
            <person name="Cheng J.F."/>
            <person name="Tapia R."/>
            <person name="Han C."/>
            <person name="Goodwin L."/>
            <person name="Pitluck S."/>
            <person name="Huntemann M."/>
            <person name="Ivanova N."/>
            <person name="Pagani I."/>
            <person name="Mavromatis K."/>
            <person name="Ovchinikova G."/>
            <person name="Pati A."/>
            <person name="Chen A."/>
            <person name="Palaniappan K."/>
            <person name="Land M."/>
            <person name="Hauser L."/>
            <person name="Brambilla E.M."/>
            <person name="Kotsyurbenko O."/>
            <person name="Rohde M."/>
            <person name="Tindall B.J."/>
            <person name="Abt B."/>
            <person name="Goker M."/>
            <person name="Detter J.C."/>
            <person name="Woyke T."/>
            <person name="Bristow J."/>
            <person name="Eisen J.A."/>
            <person name="Markowitz V."/>
            <person name="Hugenholtz P."/>
            <person name="Klenk H.P."/>
            <person name="Kyrpides N.C."/>
        </authorList>
    </citation>
    <scope>NUCLEOTIDE SEQUENCE [LARGE SCALE GENOMIC DNA]</scope>
    <source>
        <strain evidence="5">ATCC 51119 / DSM 12145 / JCM 21818 / LMG 10337 / NBRC 100064 / NCIMB 13643</strain>
    </source>
</reference>